<evidence type="ECO:0000313" key="3">
    <source>
        <dbReference type="Proteomes" id="UP000315460"/>
    </source>
</evidence>
<protein>
    <submittedName>
        <fullName evidence="2">Adenosylhomocysteine nucleosidase</fullName>
    </submittedName>
</protein>
<organism evidence="2 3">
    <name type="scientific">Dietzia kunjamensis subsp. schimae</name>
    <dbReference type="NCBI Taxonomy" id="498198"/>
    <lineage>
        <taxon>Bacteria</taxon>
        <taxon>Bacillati</taxon>
        <taxon>Actinomycetota</taxon>
        <taxon>Actinomycetes</taxon>
        <taxon>Mycobacteriales</taxon>
        <taxon>Dietziaceae</taxon>
        <taxon>Dietzia</taxon>
    </lineage>
</organism>
<gene>
    <name evidence="2" type="ORF">SAMN06265174_102556</name>
</gene>
<feature type="domain" description="Nucleoside phosphorylase" evidence="1">
    <location>
        <begin position="41"/>
        <end position="207"/>
    </location>
</feature>
<dbReference type="Pfam" id="PF01048">
    <property type="entry name" value="PNP_UDP_1"/>
    <property type="match status" value="1"/>
</dbReference>
<reference evidence="2 3" key="1">
    <citation type="submission" date="2017-05" db="EMBL/GenBank/DDBJ databases">
        <authorList>
            <person name="Varghese N."/>
            <person name="Submissions S."/>
        </authorList>
    </citation>
    <scope>NUCLEOTIDE SEQUENCE [LARGE SCALE GENOMIC DNA]</scope>
    <source>
        <strain evidence="2 3">DSM 45139</strain>
    </source>
</reference>
<proteinExistence type="predicted"/>
<evidence type="ECO:0000313" key="2">
    <source>
        <dbReference type="EMBL" id="SMO60257.1"/>
    </source>
</evidence>
<dbReference type="InterPro" id="IPR000845">
    <property type="entry name" value="Nucleoside_phosphorylase_d"/>
</dbReference>
<evidence type="ECO:0000259" key="1">
    <source>
        <dbReference type="Pfam" id="PF01048"/>
    </source>
</evidence>
<sequence>MGPATATVWRVELIGTVDPAHPLVVVALEQEARHFVTDFPVLVTGVGKVRAAVAVAHALGGGTRPRELVNVGTAGGLHTGMEGTHEVVTVFQHDFDDPALHAVTGRHDGPPLALSATRAVTPGHAAAPSGPGGSAAPVLATGDSFVAGGPVRDRLAGIADLVDMEGYAVAAAGAMLGVPTRLVKHVSDSADDSAGTTWVEGVDACARILAQWVGTRLG</sequence>
<dbReference type="Gene3D" id="3.40.50.1580">
    <property type="entry name" value="Nucleoside phosphorylase domain"/>
    <property type="match status" value="1"/>
</dbReference>
<keyword evidence="3" id="KW-1185">Reference proteome</keyword>
<dbReference type="PANTHER" id="PTHR46832">
    <property type="entry name" value="5'-METHYLTHIOADENOSINE/S-ADENOSYLHOMOCYSTEINE NUCLEOSIDASE"/>
    <property type="match status" value="1"/>
</dbReference>
<dbReference type="EMBL" id="FXTG01000002">
    <property type="protein sequence ID" value="SMO60257.1"/>
    <property type="molecule type" value="Genomic_DNA"/>
</dbReference>
<comment type="caution">
    <text evidence="2">The sequence shown here is derived from an EMBL/GenBank/DDBJ whole genome shotgun (WGS) entry which is preliminary data.</text>
</comment>
<dbReference type="Proteomes" id="UP000315460">
    <property type="component" value="Unassembled WGS sequence"/>
</dbReference>
<accession>A0ABY1MZM2</accession>
<name>A0ABY1MZM2_9ACTN</name>
<dbReference type="PANTHER" id="PTHR46832:SF1">
    <property type="entry name" value="5'-METHYLTHIOADENOSINE_S-ADENOSYLHOMOCYSTEINE NUCLEOSIDASE"/>
    <property type="match status" value="1"/>
</dbReference>
<dbReference type="InterPro" id="IPR035994">
    <property type="entry name" value="Nucleoside_phosphorylase_sf"/>
</dbReference>
<dbReference type="NCBIfam" id="NF004168">
    <property type="entry name" value="PRK05634.1"/>
    <property type="match status" value="1"/>
</dbReference>
<dbReference type="SUPFAM" id="SSF53167">
    <property type="entry name" value="Purine and uridine phosphorylases"/>
    <property type="match status" value="1"/>
</dbReference>